<dbReference type="EMBL" id="JBEZFP010000082">
    <property type="protein sequence ID" value="MEU8137236.1"/>
    <property type="molecule type" value="Genomic_DNA"/>
</dbReference>
<evidence type="ECO:0000313" key="1">
    <source>
        <dbReference type="EMBL" id="MEU8137236.1"/>
    </source>
</evidence>
<dbReference type="Proteomes" id="UP001551482">
    <property type="component" value="Unassembled WGS sequence"/>
</dbReference>
<gene>
    <name evidence="1" type="ORF">AB0C36_27430</name>
</gene>
<comment type="caution">
    <text evidence="1">The sequence shown here is derived from an EMBL/GenBank/DDBJ whole genome shotgun (WGS) entry which is preliminary data.</text>
</comment>
<evidence type="ECO:0000313" key="2">
    <source>
        <dbReference type="Proteomes" id="UP001551482"/>
    </source>
</evidence>
<keyword evidence="2" id="KW-1185">Reference proteome</keyword>
<organism evidence="1 2">
    <name type="scientific">Streptodolium elevatio</name>
    <dbReference type="NCBI Taxonomy" id="3157996"/>
    <lineage>
        <taxon>Bacteria</taxon>
        <taxon>Bacillati</taxon>
        <taxon>Actinomycetota</taxon>
        <taxon>Actinomycetes</taxon>
        <taxon>Kitasatosporales</taxon>
        <taxon>Streptomycetaceae</taxon>
        <taxon>Streptodolium</taxon>
    </lineage>
</organism>
<dbReference type="RefSeq" id="WP_358358832.1">
    <property type="nucleotide sequence ID" value="NZ_JBEZFP010000082.1"/>
</dbReference>
<protein>
    <submittedName>
        <fullName evidence="1">Uncharacterized protein</fullName>
    </submittedName>
</protein>
<accession>A0ABV3DNA4</accession>
<proteinExistence type="predicted"/>
<reference evidence="1 2" key="1">
    <citation type="submission" date="2024-06" db="EMBL/GenBank/DDBJ databases">
        <title>The Natural Products Discovery Center: Release of the First 8490 Sequenced Strains for Exploring Actinobacteria Biosynthetic Diversity.</title>
        <authorList>
            <person name="Kalkreuter E."/>
            <person name="Kautsar S.A."/>
            <person name="Yang D."/>
            <person name="Bader C.D."/>
            <person name="Teijaro C.N."/>
            <person name="Fluegel L."/>
            <person name="Davis C.M."/>
            <person name="Simpson J.R."/>
            <person name="Lauterbach L."/>
            <person name="Steele A.D."/>
            <person name="Gui C."/>
            <person name="Meng S."/>
            <person name="Li G."/>
            <person name="Viehrig K."/>
            <person name="Ye F."/>
            <person name="Su P."/>
            <person name="Kiefer A.F."/>
            <person name="Nichols A."/>
            <person name="Cepeda A.J."/>
            <person name="Yan W."/>
            <person name="Fan B."/>
            <person name="Jiang Y."/>
            <person name="Adhikari A."/>
            <person name="Zheng C.-J."/>
            <person name="Schuster L."/>
            <person name="Cowan T.M."/>
            <person name="Smanski M.J."/>
            <person name="Chevrette M.G."/>
            <person name="De Carvalho L.P.S."/>
            <person name="Shen B."/>
        </authorList>
    </citation>
    <scope>NUCLEOTIDE SEQUENCE [LARGE SCALE GENOMIC DNA]</scope>
    <source>
        <strain evidence="1 2">NPDC048946</strain>
    </source>
</reference>
<name>A0ABV3DNA4_9ACTN</name>
<sequence>MNEHFRGFLRTYLDLEQGYDTSGYLRPTLMSFSDAYVEAVREGFIQVARDHSFGPAEYERLTNIEFPDRQSLHAYLRALYAYLFAEAERQPLPPEDRWPRTPGG</sequence>